<reference evidence="1 2" key="1">
    <citation type="submission" date="2019-07" db="EMBL/GenBank/DDBJ databases">
        <title>Novel species isolated from glacier.</title>
        <authorList>
            <person name="Liu Q."/>
            <person name="Xin Y.-H."/>
        </authorList>
    </citation>
    <scope>NUCLEOTIDE SEQUENCE [LARGE SCALE GENOMIC DNA]</scope>
    <source>
        <strain evidence="1 2">LB1R16</strain>
    </source>
</reference>
<dbReference type="Pfam" id="PF00106">
    <property type="entry name" value="adh_short"/>
    <property type="match status" value="1"/>
</dbReference>
<dbReference type="EMBL" id="VJWA01000002">
    <property type="protein sequence ID" value="TRW14549.1"/>
    <property type="molecule type" value="Genomic_DNA"/>
</dbReference>
<sequence length="219" mass="22313">MPNVIVIGASRGIGRELATRYAADGWQVLATVRKAEDAGQFDGVAGVTTAIADTGDASSLAALPEFAADLIVVNAGVGSQEPKVASIDPANWTRVMTVNALGPLLVAATLGERLKDGGTFVSLSSLMGSIADNGAGGAYSYRMSKAALNMGMQNLALEWRARGIAVAALHPGWVKTDMGGGNAPLEIADSVAGLRKVIAGLTAGKDAGFVDYSGKALPW</sequence>
<accession>A0A552U8N3</accession>
<dbReference type="PANTHER" id="PTHR45458">
    <property type="entry name" value="SHORT-CHAIN DEHYDROGENASE/REDUCTASE SDR"/>
    <property type="match status" value="1"/>
</dbReference>
<comment type="caution">
    <text evidence="1">The sequence shown here is derived from an EMBL/GenBank/DDBJ whole genome shotgun (WGS) entry which is preliminary data.</text>
</comment>
<dbReference type="OrthoDB" id="9785826at2"/>
<proteinExistence type="predicted"/>
<dbReference type="PANTHER" id="PTHR45458:SF1">
    <property type="entry name" value="SHORT CHAIN DEHYDROGENASE"/>
    <property type="match status" value="1"/>
</dbReference>
<dbReference type="SUPFAM" id="SSF51735">
    <property type="entry name" value="NAD(P)-binding Rossmann-fold domains"/>
    <property type="match status" value="1"/>
</dbReference>
<dbReference type="Proteomes" id="UP000317894">
    <property type="component" value="Unassembled WGS sequence"/>
</dbReference>
<dbReference type="InterPro" id="IPR002347">
    <property type="entry name" value="SDR_fam"/>
</dbReference>
<dbReference type="InterPro" id="IPR052184">
    <property type="entry name" value="SDR_enzymes"/>
</dbReference>
<gene>
    <name evidence="1" type="ORF">FMM06_12680</name>
</gene>
<dbReference type="GO" id="GO:0016616">
    <property type="term" value="F:oxidoreductase activity, acting on the CH-OH group of donors, NAD or NADP as acceptor"/>
    <property type="evidence" value="ECO:0007669"/>
    <property type="project" value="TreeGrafter"/>
</dbReference>
<protein>
    <submittedName>
        <fullName evidence="1">SDR family oxidoreductase</fullName>
    </submittedName>
</protein>
<dbReference type="InterPro" id="IPR036291">
    <property type="entry name" value="NAD(P)-bd_dom_sf"/>
</dbReference>
<evidence type="ECO:0000313" key="2">
    <source>
        <dbReference type="Proteomes" id="UP000317894"/>
    </source>
</evidence>
<dbReference type="CDD" id="cd05325">
    <property type="entry name" value="carb_red_sniffer_like_SDR_c"/>
    <property type="match status" value="1"/>
</dbReference>
<dbReference type="RefSeq" id="WP_144237754.1">
    <property type="nucleotide sequence ID" value="NZ_VJWA01000002.1"/>
</dbReference>
<name>A0A552U8N3_9SPHN</name>
<organism evidence="1 2">
    <name type="scientific">Glacieibacterium frigidum</name>
    <dbReference type="NCBI Taxonomy" id="2593303"/>
    <lineage>
        <taxon>Bacteria</taxon>
        <taxon>Pseudomonadati</taxon>
        <taxon>Pseudomonadota</taxon>
        <taxon>Alphaproteobacteria</taxon>
        <taxon>Sphingomonadales</taxon>
        <taxon>Sphingosinicellaceae</taxon>
        <taxon>Glacieibacterium</taxon>
    </lineage>
</organism>
<keyword evidence="2" id="KW-1185">Reference proteome</keyword>
<dbReference type="Gene3D" id="3.40.50.720">
    <property type="entry name" value="NAD(P)-binding Rossmann-like Domain"/>
    <property type="match status" value="1"/>
</dbReference>
<evidence type="ECO:0000313" key="1">
    <source>
        <dbReference type="EMBL" id="TRW14549.1"/>
    </source>
</evidence>
<dbReference type="PRINTS" id="PR00081">
    <property type="entry name" value="GDHRDH"/>
</dbReference>
<dbReference type="AlphaFoldDB" id="A0A552U8N3"/>